<evidence type="ECO:0000313" key="1">
    <source>
        <dbReference type="EMBL" id="BAN89876.1"/>
    </source>
</evidence>
<accession>U3TBS6</accession>
<dbReference type="SUPFAM" id="SSF141130">
    <property type="entry name" value="Acetamidase/Formamidase-like"/>
    <property type="match status" value="1"/>
</dbReference>
<keyword evidence="2" id="KW-1185">Reference proteome</keyword>
<dbReference type="Proteomes" id="UP000016887">
    <property type="component" value="Chromosome"/>
</dbReference>
<dbReference type="Gene3D" id="2.60.120.580">
    <property type="entry name" value="Acetamidase/Formamidase-like domains"/>
    <property type="match status" value="1"/>
</dbReference>
<name>U3TBS6_9CREN</name>
<organism evidence="1 2">
    <name type="scientific">Aeropyrum camini SY1 = JCM 12091</name>
    <dbReference type="NCBI Taxonomy" id="1198449"/>
    <lineage>
        <taxon>Archaea</taxon>
        <taxon>Thermoproteota</taxon>
        <taxon>Thermoprotei</taxon>
        <taxon>Desulfurococcales</taxon>
        <taxon>Desulfurococcaceae</taxon>
        <taxon>Aeropyrum</taxon>
    </lineage>
</organism>
<dbReference type="KEGG" id="acj:ACAM_0407"/>
<reference evidence="1 2" key="1">
    <citation type="journal article" date="2013" name="Appl. Environ. Microbiol.">
        <title>Variation of the Virus-Related Elements within Syntenic Genomes of the Hyperthermophilic Archaeon Aeropyrum.</title>
        <authorList>
            <person name="Daifuku T."/>
            <person name="Yoshida T."/>
            <person name="Kitamura T."/>
            <person name="Kawaichi S."/>
            <person name="Inoue T."/>
            <person name="Nomura K."/>
            <person name="Yoshida Y."/>
            <person name="Kuno S."/>
            <person name="Sako Y."/>
        </authorList>
    </citation>
    <scope>NUCLEOTIDE SEQUENCE [LARGE SCALE GENOMIC DNA]</scope>
    <source>
        <strain evidence="1 2">SY1</strain>
    </source>
</reference>
<dbReference type="STRING" id="1198449.ACAM_0407"/>
<dbReference type="InterPro" id="IPR004304">
    <property type="entry name" value="FmdA_AmdA"/>
</dbReference>
<dbReference type="eggNOG" id="arCOG01004">
    <property type="taxonomic scope" value="Archaea"/>
</dbReference>
<evidence type="ECO:0000313" key="2">
    <source>
        <dbReference type="Proteomes" id="UP000016887"/>
    </source>
</evidence>
<sequence>MVTRITINRGKKCVDEADRCHNRWHPDIEPAAEVDPGDIVVIETRDALDGQITPNPGVDDVAGADLNVVHPLTGPVYVRGAKPGDLLVVEVLDIKAEPFGFTVAIPGFGFLRDLFEKPYKIRWKIEGGYAVSEDLPNVRIPGDPFLGVMGVAPSRELLKEIKEREDNLLKRGGFVLPPTPDGAVPPREPVASEGLRTIPPRENGGNLDVRHFSPGSKIYFPVFVEGALFSAGDAHFAQGDGEVCGTAVEMGATATLRFSIISEGAKKYGIRFPIFKPSESSVRRFNHSKHIAVTGVGVIDSLNESENATLSAKHALLNLINLLERAGYTREQAYLLASVAADLRLSQLVDVPNFTVSAFLPLDIFIDPPEILKKLAE</sequence>
<dbReference type="OrthoDB" id="42832at2157"/>
<dbReference type="Pfam" id="PF03069">
    <property type="entry name" value="FmdA_AmdA"/>
    <property type="match status" value="1"/>
</dbReference>
<protein>
    <submittedName>
        <fullName evidence="1">Acetamidase/formamidase</fullName>
    </submittedName>
</protein>
<dbReference type="PANTHER" id="PTHR31891:SF1">
    <property type="entry name" value="FORMAMIDASE C869.04-RELATED"/>
    <property type="match status" value="1"/>
</dbReference>
<dbReference type="AlphaFoldDB" id="U3TBS6"/>
<dbReference type="PANTHER" id="PTHR31891">
    <property type="entry name" value="FORMAMIDASE C869.04-RELATED"/>
    <property type="match status" value="1"/>
</dbReference>
<gene>
    <name evidence="1" type="ORF">ACAM_0407</name>
</gene>
<dbReference type="RefSeq" id="WP_022541152.1">
    <property type="nucleotide sequence ID" value="NC_022521.1"/>
</dbReference>
<dbReference type="PATRIC" id="fig|1198449.6.peg.411"/>
<dbReference type="GeneID" id="17111089"/>
<dbReference type="EMBL" id="AP012489">
    <property type="protein sequence ID" value="BAN89876.1"/>
    <property type="molecule type" value="Genomic_DNA"/>
</dbReference>
<proteinExistence type="predicted"/>
<dbReference type="Gene3D" id="3.10.28.20">
    <property type="entry name" value="Acetamidase/Formamidase-like domains"/>
    <property type="match status" value="1"/>
</dbReference>
<dbReference type="GO" id="GO:0016811">
    <property type="term" value="F:hydrolase activity, acting on carbon-nitrogen (but not peptide) bonds, in linear amides"/>
    <property type="evidence" value="ECO:0007669"/>
    <property type="project" value="InterPro"/>
</dbReference>